<feature type="transmembrane region" description="Helical" evidence="1">
    <location>
        <begin position="12"/>
        <end position="33"/>
    </location>
</feature>
<keyword evidence="1" id="KW-0472">Membrane</keyword>
<proteinExistence type="predicted"/>
<sequence length="70" mass="7690">MLNSEFGNGKKVNLVTAFALFCLMMGFLFLIAATPGSQTLAASALLAFGALCLSVGWFYSEHHHHHHHHH</sequence>
<accession>A0A369WUX2</accession>
<comment type="caution">
    <text evidence="2">The sequence shown here is derived from an EMBL/GenBank/DDBJ whole genome shotgun (WGS) entry which is preliminary data.</text>
</comment>
<name>A0A369WUX2_9GAMM</name>
<keyword evidence="1" id="KW-1133">Transmembrane helix</keyword>
<dbReference type="Proteomes" id="UP000253769">
    <property type="component" value="Unassembled WGS sequence"/>
</dbReference>
<evidence type="ECO:0000313" key="3">
    <source>
        <dbReference type="Proteomes" id="UP000253769"/>
    </source>
</evidence>
<dbReference type="RefSeq" id="WP_114693941.1">
    <property type="nucleotide sequence ID" value="NZ_QQOH01000001.1"/>
</dbReference>
<evidence type="ECO:0000313" key="2">
    <source>
        <dbReference type="EMBL" id="RDE24354.1"/>
    </source>
</evidence>
<evidence type="ECO:0000256" key="1">
    <source>
        <dbReference type="SAM" id="Phobius"/>
    </source>
</evidence>
<dbReference type="AlphaFoldDB" id="A0A369WUX2"/>
<feature type="transmembrane region" description="Helical" evidence="1">
    <location>
        <begin position="39"/>
        <end position="59"/>
    </location>
</feature>
<keyword evidence="1" id="KW-0812">Transmembrane</keyword>
<dbReference type="EMBL" id="QQOH01000001">
    <property type="protein sequence ID" value="RDE24354.1"/>
    <property type="molecule type" value="Genomic_DNA"/>
</dbReference>
<protein>
    <submittedName>
        <fullName evidence="2">Uncharacterized protein</fullName>
    </submittedName>
</protein>
<keyword evidence="3" id="KW-1185">Reference proteome</keyword>
<organism evidence="2 3">
    <name type="scientific">Motiliproteus coralliicola</name>
    <dbReference type="NCBI Taxonomy" id="2283196"/>
    <lineage>
        <taxon>Bacteria</taxon>
        <taxon>Pseudomonadati</taxon>
        <taxon>Pseudomonadota</taxon>
        <taxon>Gammaproteobacteria</taxon>
        <taxon>Oceanospirillales</taxon>
        <taxon>Oceanospirillaceae</taxon>
        <taxon>Motiliproteus</taxon>
    </lineage>
</organism>
<gene>
    <name evidence="2" type="ORF">DV711_01830</name>
</gene>
<reference evidence="2 3" key="1">
    <citation type="submission" date="2018-07" db="EMBL/GenBank/DDBJ databases">
        <title>Motiliproteus coralliicola sp. nov., a bacterium isolated from Coral.</title>
        <authorList>
            <person name="Wang G."/>
        </authorList>
    </citation>
    <scope>NUCLEOTIDE SEQUENCE [LARGE SCALE GENOMIC DNA]</scope>
    <source>
        <strain evidence="2 3">C34</strain>
    </source>
</reference>